<dbReference type="AlphaFoldDB" id="A0A0B7N552"/>
<reference evidence="1 2" key="1">
    <citation type="submission" date="2014-09" db="EMBL/GenBank/DDBJ databases">
        <authorList>
            <person name="Ellenberger Sabrina"/>
        </authorList>
    </citation>
    <scope>NUCLEOTIDE SEQUENCE [LARGE SCALE GENOMIC DNA]</scope>
    <source>
        <strain evidence="1 2">CBS 412.66</strain>
    </source>
</reference>
<dbReference type="Pfam" id="PF25669">
    <property type="entry name" value="SMP_MUG190-like"/>
    <property type="match status" value="1"/>
</dbReference>
<protein>
    <submittedName>
        <fullName evidence="1">Uncharacterized protein</fullName>
    </submittedName>
</protein>
<name>A0A0B7N552_9FUNG</name>
<proteinExistence type="predicted"/>
<sequence length="73" mass="8194">MTSSCSLKLIDLGNSVNNCETMKWFNEIAGKIWRFVGPKMFAAVDDILEDTLARAGPKVIKAPRIEKLRIFPP</sequence>
<dbReference type="Proteomes" id="UP000054107">
    <property type="component" value="Unassembled WGS sequence"/>
</dbReference>
<dbReference type="EMBL" id="LN728020">
    <property type="protein sequence ID" value="CEP12507.1"/>
    <property type="molecule type" value="Genomic_DNA"/>
</dbReference>
<gene>
    <name evidence="1" type="primary">PARPA_06475.1 scaffold 22648</name>
</gene>
<dbReference type="STRING" id="35722.A0A0B7N552"/>
<evidence type="ECO:0000313" key="2">
    <source>
        <dbReference type="Proteomes" id="UP000054107"/>
    </source>
</evidence>
<accession>A0A0B7N552</accession>
<keyword evidence="2" id="KW-1185">Reference proteome</keyword>
<evidence type="ECO:0000313" key="1">
    <source>
        <dbReference type="EMBL" id="CEP12507.1"/>
    </source>
</evidence>
<organism evidence="1 2">
    <name type="scientific">Parasitella parasitica</name>
    <dbReference type="NCBI Taxonomy" id="35722"/>
    <lineage>
        <taxon>Eukaryota</taxon>
        <taxon>Fungi</taxon>
        <taxon>Fungi incertae sedis</taxon>
        <taxon>Mucoromycota</taxon>
        <taxon>Mucoromycotina</taxon>
        <taxon>Mucoromycetes</taxon>
        <taxon>Mucorales</taxon>
        <taxon>Mucorineae</taxon>
        <taxon>Mucoraceae</taxon>
        <taxon>Parasitella</taxon>
    </lineage>
</organism>